<accession>A0A6J8CU54</accession>
<keyword evidence="1" id="KW-0472">Membrane</keyword>
<proteinExistence type="predicted"/>
<gene>
    <name evidence="2" type="ORF">MCOR_34322</name>
</gene>
<protein>
    <submittedName>
        <fullName evidence="2">Uncharacterized protein</fullName>
    </submittedName>
</protein>
<sequence>MPPKRRCRGKSVLGHGLGREMMRTSGTRKRVREENTGDQIQEVSLPSRRLLMHFKYWCMFRHAPCHRRFYANNLWDGCPNDTGWLLVSEGKGGKCAFEPKDELLILYSSTSTLMKVELDVLKEFDFSLHVFSVFEKGNRANALAIFVKFKASTCQPLASQADMCSTPVQLSFNTYCYKLCNNSVSGTSLQEKIQKLEKDLSVMKKDTSKYKRSLTSAPDNRFSSKTMGLVGALCIAVVVGLIIALDCVNIRMIKTIVPFIGMIKTFLPLMGMIKTFLSLIGMIKTILLLMGMIKTSDIDRNDKDSLAIVYNNVNSSDINRND</sequence>
<organism evidence="2 3">
    <name type="scientific">Mytilus coruscus</name>
    <name type="common">Sea mussel</name>
    <dbReference type="NCBI Taxonomy" id="42192"/>
    <lineage>
        <taxon>Eukaryota</taxon>
        <taxon>Metazoa</taxon>
        <taxon>Spiralia</taxon>
        <taxon>Lophotrochozoa</taxon>
        <taxon>Mollusca</taxon>
        <taxon>Bivalvia</taxon>
        <taxon>Autobranchia</taxon>
        <taxon>Pteriomorphia</taxon>
        <taxon>Mytilida</taxon>
        <taxon>Mytiloidea</taxon>
        <taxon>Mytilidae</taxon>
        <taxon>Mytilinae</taxon>
        <taxon>Mytilus</taxon>
    </lineage>
</organism>
<dbReference type="AlphaFoldDB" id="A0A6J8CU54"/>
<dbReference type="Proteomes" id="UP000507470">
    <property type="component" value="Unassembled WGS sequence"/>
</dbReference>
<keyword evidence="1" id="KW-1133">Transmembrane helix</keyword>
<reference evidence="2 3" key="1">
    <citation type="submission" date="2020-06" db="EMBL/GenBank/DDBJ databases">
        <authorList>
            <person name="Li R."/>
            <person name="Bekaert M."/>
        </authorList>
    </citation>
    <scope>NUCLEOTIDE SEQUENCE [LARGE SCALE GENOMIC DNA]</scope>
    <source>
        <strain evidence="3">wild</strain>
    </source>
</reference>
<evidence type="ECO:0000313" key="3">
    <source>
        <dbReference type="Proteomes" id="UP000507470"/>
    </source>
</evidence>
<evidence type="ECO:0000256" key="1">
    <source>
        <dbReference type="SAM" id="Phobius"/>
    </source>
</evidence>
<dbReference type="EMBL" id="CACVKT020006162">
    <property type="protein sequence ID" value="CAC5400108.1"/>
    <property type="molecule type" value="Genomic_DNA"/>
</dbReference>
<feature type="transmembrane region" description="Helical" evidence="1">
    <location>
        <begin position="273"/>
        <end position="293"/>
    </location>
</feature>
<dbReference type="OrthoDB" id="6134084at2759"/>
<keyword evidence="1" id="KW-0812">Transmembrane</keyword>
<keyword evidence="3" id="KW-1185">Reference proteome</keyword>
<name>A0A6J8CU54_MYTCO</name>
<feature type="transmembrane region" description="Helical" evidence="1">
    <location>
        <begin position="229"/>
        <end position="253"/>
    </location>
</feature>
<evidence type="ECO:0000313" key="2">
    <source>
        <dbReference type="EMBL" id="CAC5400108.1"/>
    </source>
</evidence>